<dbReference type="Proteomes" id="UP000613452">
    <property type="component" value="Unassembled WGS sequence"/>
</dbReference>
<dbReference type="RefSeq" id="WP_200152555.1">
    <property type="nucleotide sequence ID" value="NZ_JAEFBZ010000007.1"/>
</dbReference>
<protein>
    <submittedName>
        <fullName evidence="1">Uncharacterized protein</fullName>
    </submittedName>
</protein>
<comment type="caution">
    <text evidence="1">The sequence shown here is derived from an EMBL/GenBank/DDBJ whole genome shotgun (WGS) entry which is preliminary data.</text>
</comment>
<dbReference type="EMBL" id="JAEFBZ010000007">
    <property type="protein sequence ID" value="MBK1611715.1"/>
    <property type="molecule type" value="Genomic_DNA"/>
</dbReference>
<organism evidence="1 2">
    <name type="scientific">Bacillus cereus</name>
    <dbReference type="NCBI Taxonomy" id="1396"/>
    <lineage>
        <taxon>Bacteria</taxon>
        <taxon>Bacillati</taxon>
        <taxon>Bacillota</taxon>
        <taxon>Bacilli</taxon>
        <taxon>Bacillales</taxon>
        <taxon>Bacillaceae</taxon>
        <taxon>Bacillus</taxon>
        <taxon>Bacillus cereus group</taxon>
    </lineage>
</organism>
<evidence type="ECO:0000313" key="1">
    <source>
        <dbReference type="EMBL" id="MBK1611715.1"/>
    </source>
</evidence>
<sequence length="225" mass="26229">MAKPRKVDVDKIQECYHCEGVIEKLSDLVIRKVPLATPTGIKQKNRQFHLKCLIEYNDKMEDMELRQQENSDWDDVYQYFRKEILGESGKERLKSHAVNRLLGLRVGQYIPNGKNTRILKRGYDFKTILTTLKVVKTKVRAYTSTATFKDSKHKIDSIMRFVTAEIDDVHSRMQKQQASNEKLIKEEVKEEFDYMKLMAERKQAEAPKVEEEDLDTTIDALLGGN</sequence>
<name>A0ABD4LN88_BACCE</name>
<reference evidence="1 2" key="1">
    <citation type="submission" date="2020-12" db="EMBL/GenBank/DDBJ databases">
        <title>Genome assembly for a thermostable protease producing Bacillus cereus MAKP1 strain isolated from chicken gut.</title>
        <authorList>
            <person name="Malaviya A."/>
        </authorList>
    </citation>
    <scope>NUCLEOTIDE SEQUENCE [LARGE SCALE GENOMIC DNA]</scope>
    <source>
        <strain evidence="1 2">MAKP1</strain>
    </source>
</reference>
<accession>A0ABD4LN88</accession>
<proteinExistence type="predicted"/>
<gene>
    <name evidence="1" type="ORF">JCR31_28140</name>
</gene>
<evidence type="ECO:0000313" key="2">
    <source>
        <dbReference type="Proteomes" id="UP000613452"/>
    </source>
</evidence>
<dbReference type="AlphaFoldDB" id="A0ABD4LN88"/>